<evidence type="ECO:0000259" key="4">
    <source>
        <dbReference type="Pfam" id="PF00135"/>
    </source>
</evidence>
<evidence type="ECO:0000313" key="7">
    <source>
        <dbReference type="RefSeq" id="XP_033533942.1"/>
    </source>
</evidence>
<dbReference type="InterPro" id="IPR002018">
    <property type="entry name" value="CarbesteraseB"/>
</dbReference>
<dbReference type="Gene3D" id="3.40.50.1820">
    <property type="entry name" value="alpha/beta hydrolase"/>
    <property type="match status" value="1"/>
</dbReference>
<keyword evidence="2 3" id="KW-0378">Hydrolase</keyword>
<dbReference type="RefSeq" id="XP_033533942.1">
    <property type="nucleotide sequence ID" value="XM_033677559.1"/>
</dbReference>
<evidence type="ECO:0000313" key="5">
    <source>
        <dbReference type="EMBL" id="KAF1812311.1"/>
    </source>
</evidence>
<dbReference type="Pfam" id="PF00135">
    <property type="entry name" value="COesterase"/>
    <property type="match status" value="1"/>
</dbReference>
<accession>A0A6G1G305</accession>
<keyword evidence="6" id="KW-1185">Reference proteome</keyword>
<dbReference type="PANTHER" id="PTHR43142">
    <property type="entry name" value="CARBOXYLIC ESTER HYDROLASE"/>
    <property type="match status" value="1"/>
</dbReference>
<feature type="domain" description="Carboxylesterase type B" evidence="4">
    <location>
        <begin position="14"/>
        <end position="447"/>
    </location>
</feature>
<evidence type="ECO:0000313" key="6">
    <source>
        <dbReference type="Proteomes" id="UP000504638"/>
    </source>
</evidence>
<evidence type="ECO:0000256" key="1">
    <source>
        <dbReference type="ARBA" id="ARBA00005964"/>
    </source>
</evidence>
<dbReference type="PROSITE" id="PS00122">
    <property type="entry name" value="CARBOXYLESTERASE_B_1"/>
    <property type="match status" value="1"/>
</dbReference>
<dbReference type="Proteomes" id="UP000504638">
    <property type="component" value="Unplaced"/>
</dbReference>
<organism evidence="5">
    <name type="scientific">Eremomyces bilateralis CBS 781.70</name>
    <dbReference type="NCBI Taxonomy" id="1392243"/>
    <lineage>
        <taxon>Eukaryota</taxon>
        <taxon>Fungi</taxon>
        <taxon>Dikarya</taxon>
        <taxon>Ascomycota</taxon>
        <taxon>Pezizomycotina</taxon>
        <taxon>Dothideomycetes</taxon>
        <taxon>Dothideomycetes incertae sedis</taxon>
        <taxon>Eremomycetales</taxon>
        <taxon>Eremomycetaceae</taxon>
        <taxon>Eremomyces</taxon>
    </lineage>
</organism>
<name>A0A6G1G305_9PEZI</name>
<dbReference type="GeneID" id="54418129"/>
<dbReference type="InterPro" id="IPR019826">
    <property type="entry name" value="Carboxylesterase_B_AS"/>
</dbReference>
<evidence type="ECO:0000256" key="2">
    <source>
        <dbReference type="ARBA" id="ARBA00022801"/>
    </source>
</evidence>
<dbReference type="EC" id="3.1.1.-" evidence="3"/>
<comment type="similarity">
    <text evidence="1 3">Belongs to the type-B carboxylesterase/lipase family.</text>
</comment>
<dbReference type="PANTHER" id="PTHR43142:SF4">
    <property type="entry name" value="CARBOXYLIC ESTER HYDROLASE"/>
    <property type="match status" value="1"/>
</dbReference>
<protein>
    <recommendedName>
        <fullName evidence="3">Carboxylic ester hydrolase</fullName>
        <ecNumber evidence="3">3.1.1.-</ecNumber>
    </recommendedName>
</protein>
<reference evidence="7" key="3">
    <citation type="submission" date="2025-04" db="UniProtKB">
        <authorList>
            <consortium name="RefSeq"/>
        </authorList>
    </citation>
    <scope>IDENTIFICATION</scope>
    <source>
        <strain evidence="7">CBS 781.70</strain>
    </source>
</reference>
<dbReference type="OrthoDB" id="6846267at2759"/>
<dbReference type="EMBL" id="ML975158">
    <property type="protein sequence ID" value="KAF1812311.1"/>
    <property type="molecule type" value="Genomic_DNA"/>
</dbReference>
<dbReference type="SUPFAM" id="SSF53474">
    <property type="entry name" value="alpha/beta-Hydrolases"/>
    <property type="match status" value="1"/>
</dbReference>
<reference evidence="5 7" key="1">
    <citation type="submission" date="2020-01" db="EMBL/GenBank/DDBJ databases">
        <authorList>
            <consortium name="DOE Joint Genome Institute"/>
            <person name="Haridas S."/>
            <person name="Albert R."/>
            <person name="Binder M."/>
            <person name="Bloem J."/>
            <person name="Labutti K."/>
            <person name="Salamov A."/>
            <person name="Andreopoulos B."/>
            <person name="Baker S.E."/>
            <person name="Barry K."/>
            <person name="Bills G."/>
            <person name="Bluhm B.H."/>
            <person name="Cannon C."/>
            <person name="Castanera R."/>
            <person name="Culley D.E."/>
            <person name="Daum C."/>
            <person name="Ezra D."/>
            <person name="Gonzalez J.B."/>
            <person name="Henrissat B."/>
            <person name="Kuo A."/>
            <person name="Liang C."/>
            <person name="Lipzen A."/>
            <person name="Lutzoni F."/>
            <person name="Magnuson J."/>
            <person name="Mondo S."/>
            <person name="Nolan M."/>
            <person name="Ohm R."/>
            <person name="Pangilinan J."/>
            <person name="Park H.-J."/>
            <person name="Ramirez L."/>
            <person name="Alfaro M."/>
            <person name="Sun H."/>
            <person name="Tritt A."/>
            <person name="Yoshinaga Y."/>
            <person name="Zwiers L.-H."/>
            <person name="Turgeon B.G."/>
            <person name="Goodwin S.B."/>
            <person name="Spatafora J.W."/>
            <person name="Crous P.W."/>
            <person name="Grigoriev I.V."/>
        </authorList>
    </citation>
    <scope>NUCLEOTIDE SEQUENCE</scope>
    <source>
        <strain evidence="5 7">CBS 781.70</strain>
    </source>
</reference>
<reference evidence="7" key="2">
    <citation type="submission" date="2020-04" db="EMBL/GenBank/DDBJ databases">
        <authorList>
            <consortium name="NCBI Genome Project"/>
        </authorList>
    </citation>
    <scope>NUCLEOTIDE SEQUENCE</scope>
    <source>
        <strain evidence="7">CBS 781.70</strain>
    </source>
</reference>
<proteinExistence type="inferred from homology"/>
<sequence length="527" mass="59343">MAYLPTPHLLHLQSHGFIRGHLLTSPTTHRPLCTYYGGVPYALPPTGEFRWQVPRALPPCYAYGTRNAPGEFTEGCGVCPQVGGEGEQEQEEDCLGCNVWVPVGEAPVGGWPVLFYIHGGFLQFGDPNSGDVVPLISETEVKCIIVKPGYRLNVFGFLSLEHARPEGSNSIASNFGLWDQRMALMWTYKNISYFGGDPANITLAGYSAGAYSAFHQLAYDLWQPQQLIRRCIMWSNGPGIQPRPPSEGHTQFNELLTALQIPTTLDIETQIQKLRAASPSALLTATRAIQRHQFRPVTDGRFVRRELFADIDRGEFAARMQRRNIALMIGECEHERHVYGTYIPPANSYIGLRDRLEVDFPGVADRLMGYYFPAKRLPAQWGDWREAFGAVYADVQVYCLQRGLVARIARTAPGLVWRYRVEWRAGCVELPVEWGATHTTDLAIWFWGEGRLTGREKRVVEEGFVRGLAAFVTGKEGGWGTRTEREVRRLRADGRVEIWLDEEWDRGVELWELLRSGDVGTTARANL</sequence>
<dbReference type="InterPro" id="IPR029058">
    <property type="entry name" value="AB_hydrolase_fold"/>
</dbReference>
<gene>
    <name evidence="5 7" type="ORF">P152DRAFT_436472</name>
</gene>
<evidence type="ECO:0000256" key="3">
    <source>
        <dbReference type="RuleBase" id="RU361235"/>
    </source>
</evidence>
<dbReference type="AlphaFoldDB" id="A0A6G1G305"/>
<dbReference type="GO" id="GO:0016787">
    <property type="term" value="F:hydrolase activity"/>
    <property type="evidence" value="ECO:0007669"/>
    <property type="project" value="UniProtKB-KW"/>
</dbReference>